<accession>A0A1I3JSB2</accession>
<dbReference type="InterPro" id="IPR024459">
    <property type="entry name" value="Acb1-like_N"/>
</dbReference>
<dbReference type="OrthoDB" id="325606at2157"/>
<proteinExistence type="predicted"/>
<dbReference type="RefSeq" id="WP_005577928.1">
    <property type="nucleotide sequence ID" value="NZ_FORO01000002.1"/>
</dbReference>
<dbReference type="Pfam" id="PF06381">
    <property type="entry name" value="Phage_portal_3"/>
    <property type="match status" value="1"/>
</dbReference>
<feature type="compositionally biased region" description="Acidic residues" evidence="1">
    <location>
        <begin position="450"/>
        <end position="475"/>
    </location>
</feature>
<feature type="compositionally biased region" description="Basic and acidic residues" evidence="1">
    <location>
        <begin position="83"/>
        <end position="96"/>
    </location>
</feature>
<name>A0A1I3JSB2_9EURY</name>
<feature type="domain" description="Anti-CBASS protein Acb1-like N-terminal" evidence="2">
    <location>
        <begin position="67"/>
        <end position="428"/>
    </location>
</feature>
<organism evidence="3 4">
    <name type="scientific">Natronobacterium gregoryi</name>
    <dbReference type="NCBI Taxonomy" id="44930"/>
    <lineage>
        <taxon>Archaea</taxon>
        <taxon>Methanobacteriati</taxon>
        <taxon>Methanobacteriota</taxon>
        <taxon>Stenosarchaea group</taxon>
        <taxon>Halobacteria</taxon>
        <taxon>Halobacteriales</taxon>
        <taxon>Natrialbaceae</taxon>
        <taxon>Natronobacterium</taxon>
    </lineage>
</organism>
<dbReference type="AlphaFoldDB" id="A0A1I3JSB2"/>
<dbReference type="OMA" id="FGQQTGR"/>
<evidence type="ECO:0000313" key="3">
    <source>
        <dbReference type="EMBL" id="SFI63141.1"/>
    </source>
</evidence>
<reference evidence="3 4" key="1">
    <citation type="submission" date="2016-10" db="EMBL/GenBank/DDBJ databases">
        <authorList>
            <person name="de Groot N.N."/>
        </authorList>
    </citation>
    <scope>NUCLEOTIDE SEQUENCE [LARGE SCALE GENOMIC DNA]</scope>
    <source>
        <strain evidence="3 4">SP2</strain>
    </source>
</reference>
<dbReference type="Proteomes" id="UP000182829">
    <property type="component" value="Unassembled WGS sequence"/>
</dbReference>
<dbReference type="EMBL" id="FORO01000002">
    <property type="protein sequence ID" value="SFI63141.1"/>
    <property type="molecule type" value="Genomic_DNA"/>
</dbReference>
<evidence type="ECO:0000256" key="1">
    <source>
        <dbReference type="SAM" id="MobiDB-lite"/>
    </source>
</evidence>
<protein>
    <recommendedName>
        <fullName evidence="2">Anti-CBASS protein Acb1-like N-terminal domain-containing protein</fullName>
    </recommendedName>
</protein>
<sequence>MTDENTTTTETAGTFGGMSTEQAVMMAATASNMVGRQQFANRAGLQFDGDRDLWEAFGYKRRFTYQDYLSWYKRGDIAKPIIDKPPETSWSERPEITDDADVGDENQTDFESDVEALFDADNNDTNLDRGLSHYLERADKLGRIGHYSVLFLGLTDVDDASELSEPVDEGELDGLDDLLFVTPLGEGDADVHEWVTDVTNPRNGLPETYKLDLANGDQTNTQIVHHSRVIHIAEGVLEDSVNGEPALRAVMNRLFDLQKIAGASAEAYWMVSNPGLALSVDPEFSDVPTEKMDKQVEEFENNFSRVLKLFGTDVEQLESQDVDPSNAVDAIMKLIAGTIEIPRRKLEGSERGELASSQDEANYLEKISARQESFCEPVILRAFLDRLLKFGVLTDPRGGSYTIDWPNLFQLTELEEAELKNQLSQAIQNLAPMGDVELLHSIEALREFSPIDEPDDATPPEDLEDVDEEIDEGDEQVQKQFDQQMGRSPAEADD</sequence>
<evidence type="ECO:0000259" key="2">
    <source>
        <dbReference type="Pfam" id="PF06381"/>
    </source>
</evidence>
<feature type="region of interest" description="Disordered" evidence="1">
    <location>
        <begin position="448"/>
        <end position="494"/>
    </location>
</feature>
<gene>
    <name evidence="3" type="ORF">SAMN05443661_102235</name>
</gene>
<dbReference type="GeneID" id="14209009"/>
<feature type="region of interest" description="Disordered" evidence="1">
    <location>
        <begin position="83"/>
        <end position="102"/>
    </location>
</feature>
<evidence type="ECO:0000313" key="4">
    <source>
        <dbReference type="Proteomes" id="UP000182829"/>
    </source>
</evidence>